<sequence>MLTMRMDELDADAAMIVRVIRVRVLKRLVAELEVAEKETDDEEEVTYVMGGAGFVSTLRWLRDTGAALRSPYDLLRGWPGLLLDHPAVDAVLWGVVTAVESVALVGMVCAFFLCCGCTL</sequence>
<accession>A0A7H4LC98</accession>
<name>A0A7H4LC98_WHEAT</name>
<dbReference type="EMBL" id="LS480641">
    <property type="protein sequence ID" value="SPT16236.1"/>
    <property type="molecule type" value="Genomic_DNA"/>
</dbReference>
<dbReference type="PANTHER" id="PTHR33726:SF19">
    <property type="entry name" value="OS03G0313800 PROTEIN"/>
    <property type="match status" value="1"/>
</dbReference>
<feature type="transmembrane region" description="Helical" evidence="1">
    <location>
        <begin position="90"/>
        <end position="114"/>
    </location>
</feature>
<keyword evidence="1" id="KW-1133">Transmembrane helix</keyword>
<keyword evidence="1" id="KW-0472">Membrane</keyword>
<evidence type="ECO:0000256" key="1">
    <source>
        <dbReference type="SAM" id="Phobius"/>
    </source>
</evidence>
<organism evidence="2 3">
    <name type="scientific">Triticum aestivum</name>
    <name type="common">Wheat</name>
    <dbReference type="NCBI Taxonomy" id="4565"/>
    <lineage>
        <taxon>Eukaryota</taxon>
        <taxon>Viridiplantae</taxon>
        <taxon>Streptophyta</taxon>
        <taxon>Embryophyta</taxon>
        <taxon>Tracheophyta</taxon>
        <taxon>Spermatophyta</taxon>
        <taxon>Magnoliopsida</taxon>
        <taxon>Liliopsida</taxon>
        <taxon>Poales</taxon>
        <taxon>Poaceae</taxon>
        <taxon>BOP clade</taxon>
        <taxon>Pooideae</taxon>
        <taxon>Triticodae</taxon>
        <taxon>Triticeae</taxon>
        <taxon>Triticinae</taxon>
        <taxon>Triticum</taxon>
    </lineage>
</organism>
<evidence type="ECO:0000313" key="3">
    <source>
        <dbReference type="Proteomes" id="UP000280104"/>
    </source>
</evidence>
<reference evidence="2 3" key="1">
    <citation type="submission" date="2018-05" db="EMBL/GenBank/DDBJ databases">
        <authorList>
            <person name="Thind KAUR A."/>
        </authorList>
    </citation>
    <scope>NUCLEOTIDE SEQUENCE [LARGE SCALE GENOMIC DNA]</scope>
</reference>
<keyword evidence="1" id="KW-0812">Transmembrane</keyword>
<evidence type="ECO:0000313" key="2">
    <source>
        <dbReference type="EMBL" id="SPT16236.1"/>
    </source>
</evidence>
<gene>
    <name evidence="2" type="ORF">CAMPLR22A2D_LOCUS830</name>
</gene>
<dbReference type="PANTHER" id="PTHR33726">
    <property type="entry name" value="TRANSMEMBRANE PROTEIN"/>
    <property type="match status" value="1"/>
</dbReference>
<dbReference type="Proteomes" id="UP000280104">
    <property type="component" value="Chromosome II"/>
</dbReference>
<protein>
    <submittedName>
        <fullName evidence="2">Uncharacterized protein</fullName>
    </submittedName>
</protein>
<dbReference type="AlphaFoldDB" id="A0A7H4LC98"/>
<proteinExistence type="predicted"/>